<gene>
    <name evidence="1 3" type="ORF">P152DRAFT_194334</name>
</gene>
<reference evidence="3" key="2">
    <citation type="submission" date="2020-04" db="EMBL/GenBank/DDBJ databases">
        <authorList>
            <consortium name="NCBI Genome Project"/>
        </authorList>
    </citation>
    <scope>NUCLEOTIDE SEQUENCE</scope>
    <source>
        <strain evidence="3">CBS 781.70</strain>
    </source>
</reference>
<reference evidence="1 3" key="1">
    <citation type="submission" date="2020-01" db="EMBL/GenBank/DDBJ databases">
        <authorList>
            <consortium name="DOE Joint Genome Institute"/>
            <person name="Haridas S."/>
            <person name="Albert R."/>
            <person name="Binder M."/>
            <person name="Bloem J."/>
            <person name="Labutti K."/>
            <person name="Salamov A."/>
            <person name="Andreopoulos B."/>
            <person name="Baker S.E."/>
            <person name="Barry K."/>
            <person name="Bills G."/>
            <person name="Bluhm B.H."/>
            <person name="Cannon C."/>
            <person name="Castanera R."/>
            <person name="Culley D.E."/>
            <person name="Daum C."/>
            <person name="Ezra D."/>
            <person name="Gonzalez J.B."/>
            <person name="Henrissat B."/>
            <person name="Kuo A."/>
            <person name="Liang C."/>
            <person name="Lipzen A."/>
            <person name="Lutzoni F."/>
            <person name="Magnuson J."/>
            <person name="Mondo S."/>
            <person name="Nolan M."/>
            <person name="Ohm R."/>
            <person name="Pangilinan J."/>
            <person name="Park H.-J."/>
            <person name="Ramirez L."/>
            <person name="Alfaro M."/>
            <person name="Sun H."/>
            <person name="Tritt A."/>
            <person name="Yoshinaga Y."/>
            <person name="Zwiers L.-H."/>
            <person name="Turgeon B.G."/>
            <person name="Goodwin S.B."/>
            <person name="Spatafora J.W."/>
            <person name="Crous P.W."/>
            <person name="Grigoriev I.V."/>
        </authorList>
    </citation>
    <scope>NUCLEOTIDE SEQUENCE</scope>
    <source>
        <strain evidence="1 3">CBS 781.70</strain>
    </source>
</reference>
<dbReference type="AlphaFoldDB" id="A0A6G1GCT6"/>
<keyword evidence="2" id="KW-1185">Reference proteome</keyword>
<dbReference type="EMBL" id="ML975151">
    <property type="protein sequence ID" value="KAF1815716.1"/>
    <property type="molecule type" value="Genomic_DNA"/>
</dbReference>
<dbReference type="GeneID" id="54414853"/>
<reference evidence="3" key="3">
    <citation type="submission" date="2025-04" db="UniProtKB">
        <authorList>
            <consortium name="RefSeq"/>
        </authorList>
    </citation>
    <scope>IDENTIFICATION</scope>
    <source>
        <strain evidence="3">CBS 781.70</strain>
    </source>
</reference>
<evidence type="ECO:0000313" key="3">
    <source>
        <dbReference type="RefSeq" id="XP_033537347.1"/>
    </source>
</evidence>
<dbReference type="Proteomes" id="UP000504638">
    <property type="component" value="Unplaced"/>
</dbReference>
<organism evidence="1">
    <name type="scientific">Eremomyces bilateralis CBS 781.70</name>
    <dbReference type="NCBI Taxonomy" id="1392243"/>
    <lineage>
        <taxon>Eukaryota</taxon>
        <taxon>Fungi</taxon>
        <taxon>Dikarya</taxon>
        <taxon>Ascomycota</taxon>
        <taxon>Pezizomycotina</taxon>
        <taxon>Dothideomycetes</taxon>
        <taxon>Dothideomycetes incertae sedis</taxon>
        <taxon>Eremomycetales</taxon>
        <taxon>Eremomycetaceae</taxon>
        <taxon>Eremomyces</taxon>
    </lineage>
</organism>
<dbReference type="RefSeq" id="XP_033537347.1">
    <property type="nucleotide sequence ID" value="XM_033674283.1"/>
</dbReference>
<name>A0A6G1GCT6_9PEZI</name>
<protein>
    <submittedName>
        <fullName evidence="1 3">Uncharacterized protein</fullName>
    </submittedName>
</protein>
<evidence type="ECO:0000313" key="2">
    <source>
        <dbReference type="Proteomes" id="UP000504638"/>
    </source>
</evidence>
<evidence type="ECO:0000313" key="1">
    <source>
        <dbReference type="EMBL" id="KAF1815716.1"/>
    </source>
</evidence>
<accession>A0A6G1GCT6</accession>
<sequence>MRIISSVYPTIAYLYPMSNTSMRRLVAPPIPVYQESHSHQSGRILRPLIASQDDAVLFRHQEPGIPNSMMLCASTKTACHTSPHRLSFPRHDPCRCRIPCPPPTKSRQN</sequence>
<proteinExistence type="predicted"/>